<dbReference type="NCBIfam" id="TIGR02103">
    <property type="entry name" value="pullul_strch"/>
    <property type="match status" value="1"/>
</dbReference>
<dbReference type="PANTHER" id="PTHR43002">
    <property type="entry name" value="GLYCOGEN DEBRANCHING ENZYME"/>
    <property type="match status" value="1"/>
</dbReference>
<dbReference type="SMART" id="SM00642">
    <property type="entry name" value="Aamy"/>
    <property type="match status" value="1"/>
</dbReference>
<comment type="similarity">
    <text evidence="1">Belongs to the glycosyl hydrolase 13 family.</text>
</comment>
<feature type="domain" description="Glycosyl hydrolase family 13 catalytic" evidence="3">
    <location>
        <begin position="386"/>
        <end position="794"/>
    </location>
</feature>
<gene>
    <name evidence="4" type="ORF">COCSUDRAFT_15584</name>
</gene>
<protein>
    <submittedName>
        <fullName evidence="4">Alpha-1,6-glucosidase</fullName>
    </submittedName>
</protein>
<dbReference type="SUPFAM" id="SSF81296">
    <property type="entry name" value="E set domains"/>
    <property type="match status" value="2"/>
</dbReference>
<dbReference type="eggNOG" id="KOG0470">
    <property type="taxonomic scope" value="Eukaryota"/>
</dbReference>
<dbReference type="InterPro" id="IPR011839">
    <property type="entry name" value="Pullul_strch"/>
</dbReference>
<dbReference type="InterPro" id="IPR014756">
    <property type="entry name" value="Ig_E-set"/>
</dbReference>
<dbReference type="CDD" id="cd02860">
    <property type="entry name" value="E_set_Pullulanase"/>
    <property type="match status" value="1"/>
</dbReference>
<dbReference type="InterPro" id="IPR017853">
    <property type="entry name" value="GH"/>
</dbReference>
<dbReference type="AlphaFoldDB" id="I0YY43"/>
<dbReference type="GeneID" id="17041300"/>
<dbReference type="Proteomes" id="UP000007264">
    <property type="component" value="Unassembled WGS sequence"/>
</dbReference>
<dbReference type="OrthoDB" id="204980at2759"/>
<dbReference type="GO" id="GO:0051060">
    <property type="term" value="F:pullulanase activity"/>
    <property type="evidence" value="ECO:0007669"/>
    <property type="project" value="InterPro"/>
</dbReference>
<proteinExistence type="inferred from homology"/>
<feature type="region of interest" description="Disordered" evidence="2">
    <location>
        <begin position="388"/>
        <end position="409"/>
    </location>
</feature>
<dbReference type="Gene3D" id="3.20.20.80">
    <property type="entry name" value="Glycosidases"/>
    <property type="match status" value="1"/>
</dbReference>
<dbReference type="InterPro" id="IPR024561">
    <property type="entry name" value="Pullul_strch_C"/>
</dbReference>
<name>I0YY43_COCSC</name>
<comment type="caution">
    <text evidence="4">The sequence shown here is derived from an EMBL/GenBank/DDBJ whole genome shotgun (WGS) entry which is preliminary data.</text>
</comment>
<evidence type="ECO:0000256" key="1">
    <source>
        <dbReference type="ARBA" id="ARBA00008061"/>
    </source>
</evidence>
<evidence type="ECO:0000313" key="5">
    <source>
        <dbReference type="Proteomes" id="UP000007264"/>
    </source>
</evidence>
<keyword evidence="5" id="KW-1185">Reference proteome</keyword>
<feature type="non-terminal residue" evidence="4">
    <location>
        <position position="1"/>
    </location>
</feature>
<dbReference type="RefSeq" id="XP_005647856.1">
    <property type="nucleotide sequence ID" value="XM_005647799.1"/>
</dbReference>
<accession>I0YY43</accession>
<dbReference type="InterPro" id="IPR006047">
    <property type="entry name" value="GH13_cat_dom"/>
</dbReference>
<dbReference type="Gene3D" id="2.60.40.10">
    <property type="entry name" value="Immunoglobulins"/>
    <property type="match status" value="1"/>
</dbReference>
<dbReference type="EMBL" id="AGSI01000008">
    <property type="protein sequence ID" value="EIE23312.1"/>
    <property type="molecule type" value="Genomic_DNA"/>
</dbReference>
<dbReference type="GO" id="GO:0005975">
    <property type="term" value="P:carbohydrate metabolic process"/>
    <property type="evidence" value="ECO:0007669"/>
    <property type="project" value="InterPro"/>
</dbReference>
<dbReference type="Pfam" id="PF11852">
    <property type="entry name" value="Pullul_strch_C"/>
    <property type="match status" value="1"/>
</dbReference>
<organism evidence="4 5">
    <name type="scientific">Coccomyxa subellipsoidea (strain C-169)</name>
    <name type="common">Green microalga</name>
    <dbReference type="NCBI Taxonomy" id="574566"/>
    <lineage>
        <taxon>Eukaryota</taxon>
        <taxon>Viridiplantae</taxon>
        <taxon>Chlorophyta</taxon>
        <taxon>core chlorophytes</taxon>
        <taxon>Trebouxiophyceae</taxon>
        <taxon>Trebouxiophyceae incertae sedis</taxon>
        <taxon>Coccomyxaceae</taxon>
        <taxon>Coccomyxa</taxon>
        <taxon>Coccomyxa subellipsoidea</taxon>
    </lineage>
</organism>
<dbReference type="CDD" id="cd11341">
    <property type="entry name" value="AmyAc_Pullulanase_LD-like"/>
    <property type="match status" value="1"/>
</dbReference>
<dbReference type="STRING" id="574566.I0YY43"/>
<dbReference type="Gene3D" id="2.60.40.1130">
    <property type="entry name" value="Rab geranylgeranyltransferase alpha-subunit, insert domain"/>
    <property type="match status" value="1"/>
</dbReference>
<dbReference type="Pfam" id="PF17967">
    <property type="entry name" value="Pullulanase_N2"/>
    <property type="match status" value="1"/>
</dbReference>
<dbReference type="InterPro" id="IPR013783">
    <property type="entry name" value="Ig-like_fold"/>
</dbReference>
<evidence type="ECO:0000259" key="3">
    <source>
        <dbReference type="SMART" id="SM00642"/>
    </source>
</evidence>
<dbReference type="Pfam" id="PF02922">
    <property type="entry name" value="CBM_48"/>
    <property type="match status" value="1"/>
</dbReference>
<sequence>WGLHIWADVRQETEWGEPLPLKGCLACAYCISDVIDHCKGDEKDAGGEIVEIRDEVPDIWLLDGSKTVYFQKPDLASLPRGDLSKSFAHWVEGGIIAWRVPPVGPSDQRRSFKLHSSQNASLSLTGEQHTSGSDNSLCCKYRDSACFLSSMWMILFCAIIDVVDLLKHQLVVSVAEADGTPVDATGIQLQGVLDELCFYDGPLGATVTKEDVQLTVWAPTAQQVMELLLWDGPRGGQAQVLPMSPGKAGSWTVSGPSAWVGKYYKYRLKVYSPWSREIELLEATDPYSRSLAADGARTQIMDLSLPDLAPEGWATDAFPPSITPTDISVYELHIRDFSASDSTVPERMRGKYGAFALEETAGVKHLADLHSAGLTHVHLLPSYDYGSVPERAEDQQTPEGDLASYPSDSPKQQEAVWAVAATDAYQWGYDPVHYGVPEGSYATNPDGPTRILEYRCMVQGLHRLGLRVVLDVVYNHTFHSLMDGADSPYAVLDKLVPGYYHRRTEGGDICASCCCNNMATEHAMAERLVIDDVTHWARTYKVDGFRFDIMGHLMVPSMQKIQAALGALTLQADGVDGRGIYIYGEAWDFGEVACNQRGQNASQLNIGGTGLGSFNDRFRDALMGGSPFASPRYQGFVSGLQTSSNSFTQARTPPIQLSLLLEFTDMLRLSLAGNLKDYEIVDARGVTVRGDKLFYGSSPAGYAVNPWETVNYAACHDNETLFDQIMLKSAEDEGIDTRVRRCQLAMALVAFSQGVAFFHAGDEILRSKSLDRDSYNSGDWFNRLDFSYATNNFGVGLPPAAKNEAAWPIKQPLLANHSFKPSSDLIKASKAYFEELLRVRYSSPLFRLPTADAIKRQVTFHNTGPEQACTSRNIVFKSRVQGVNYPRMLHHCCCVAGYGMYKL</sequence>
<dbReference type="SUPFAM" id="SSF51445">
    <property type="entry name" value="(Trans)glycosidases"/>
    <property type="match status" value="1"/>
</dbReference>
<dbReference type="InterPro" id="IPR004193">
    <property type="entry name" value="Glyco_hydro_13_N"/>
</dbReference>
<evidence type="ECO:0000256" key="2">
    <source>
        <dbReference type="SAM" id="MobiDB-lite"/>
    </source>
</evidence>
<dbReference type="InterPro" id="IPR040671">
    <property type="entry name" value="Pullulanase_N2"/>
</dbReference>
<reference evidence="4 5" key="1">
    <citation type="journal article" date="2012" name="Genome Biol.">
        <title>The genome of the polar eukaryotic microalga coccomyxa subellipsoidea reveals traits of cold adaptation.</title>
        <authorList>
            <person name="Blanc G."/>
            <person name="Agarkova I."/>
            <person name="Grimwood J."/>
            <person name="Kuo A."/>
            <person name="Brueggeman A."/>
            <person name="Dunigan D."/>
            <person name="Gurnon J."/>
            <person name="Ladunga I."/>
            <person name="Lindquist E."/>
            <person name="Lucas S."/>
            <person name="Pangilinan J."/>
            <person name="Proschold T."/>
            <person name="Salamov A."/>
            <person name="Schmutz J."/>
            <person name="Weeks D."/>
            <person name="Yamada T."/>
            <person name="Claverie J.M."/>
            <person name="Grigoriev I."/>
            <person name="Van Etten J."/>
            <person name="Lomsadze A."/>
            <person name="Borodovsky M."/>
        </authorList>
    </citation>
    <scope>NUCLEOTIDE SEQUENCE [LARGE SCALE GENOMIC DNA]</scope>
    <source>
        <strain evidence="4 5">C-169</strain>
    </source>
</reference>
<dbReference type="KEGG" id="csl:COCSUDRAFT_15584"/>
<evidence type="ECO:0000313" key="4">
    <source>
        <dbReference type="EMBL" id="EIE23312.1"/>
    </source>
</evidence>